<reference evidence="2" key="1">
    <citation type="submission" date="2024-03" db="EMBL/GenBank/DDBJ databases">
        <authorList>
            <consortium name="ELIXIR-Norway"/>
            <consortium name="Elixir Norway"/>
        </authorList>
    </citation>
    <scope>NUCLEOTIDE SEQUENCE</scope>
</reference>
<evidence type="ECO:0000313" key="3">
    <source>
        <dbReference type="Proteomes" id="UP001497522"/>
    </source>
</evidence>
<organism evidence="2 3">
    <name type="scientific">Sphagnum jensenii</name>
    <dbReference type="NCBI Taxonomy" id="128206"/>
    <lineage>
        <taxon>Eukaryota</taxon>
        <taxon>Viridiplantae</taxon>
        <taxon>Streptophyta</taxon>
        <taxon>Embryophyta</taxon>
        <taxon>Bryophyta</taxon>
        <taxon>Sphagnophytina</taxon>
        <taxon>Sphagnopsida</taxon>
        <taxon>Sphagnales</taxon>
        <taxon>Sphagnaceae</taxon>
        <taxon>Sphagnum</taxon>
    </lineage>
</organism>
<protein>
    <submittedName>
        <fullName evidence="2">Uncharacterized protein</fullName>
    </submittedName>
</protein>
<accession>A0ABP1BRE1</accession>
<proteinExistence type="predicted"/>
<dbReference type="EMBL" id="OZ023707">
    <property type="protein sequence ID" value="CAK9878628.1"/>
    <property type="molecule type" value="Genomic_DNA"/>
</dbReference>
<gene>
    <name evidence="2" type="ORF">CSSPJE1EN2_LOCUS20414</name>
</gene>
<dbReference type="Proteomes" id="UP001497522">
    <property type="component" value="Chromosome 6"/>
</dbReference>
<keyword evidence="3" id="KW-1185">Reference proteome</keyword>
<evidence type="ECO:0000313" key="2">
    <source>
        <dbReference type="EMBL" id="CAK9878628.1"/>
    </source>
</evidence>
<evidence type="ECO:0000256" key="1">
    <source>
        <dbReference type="SAM" id="MobiDB-lite"/>
    </source>
</evidence>
<sequence>MKKHHSGTRLVTLPCKNRLVRSRRPGVLSKDFASASTERRLRNEENTNASSEMNLLRRRRLEFGEKRETLQGRQGTRRAELSQPRDSPNRRISDLTATDLLLTSENRASQALNSYRNSESQTLTVRFNIGRS</sequence>
<feature type="region of interest" description="Disordered" evidence="1">
    <location>
        <begin position="63"/>
        <end position="93"/>
    </location>
</feature>
<name>A0ABP1BRE1_9BRYO</name>